<sequence length="140" mass="16007">MESDKKQAIQNLSLPRTLKEVREYDIVYVTQKAIKGSAIAEERNQITDVLATLAIMIKVDANTKIQPIKLDVKDEPIHCSSVKEKVDGKPWLAMSFFFDGDVLYKRSRDQVLLRSVSAVEVKRIIEEVLIEFMGHMQMVI</sequence>
<protein>
    <submittedName>
        <fullName evidence="2">Uncharacterized protein LOC111291580</fullName>
    </submittedName>
</protein>
<reference evidence="2" key="1">
    <citation type="submission" date="2025-08" db="UniProtKB">
        <authorList>
            <consortium name="RefSeq"/>
        </authorList>
    </citation>
    <scope>IDENTIFICATION</scope>
    <source>
        <tissue evidence="2">Fruit stalk</tissue>
    </source>
</reference>
<dbReference type="KEGG" id="dzi:111291580"/>
<accession>A0A6P5YF40</accession>
<dbReference type="PANTHER" id="PTHR48475:SF1">
    <property type="entry name" value="RNASE H TYPE-1 DOMAIN-CONTAINING PROTEIN"/>
    <property type="match status" value="1"/>
</dbReference>
<dbReference type="AlphaFoldDB" id="A0A6P5YF40"/>
<dbReference type="OrthoDB" id="1690717at2759"/>
<name>A0A6P5YF40_DURZI</name>
<gene>
    <name evidence="2" type="primary">LOC111291580</name>
</gene>
<keyword evidence="1" id="KW-1185">Reference proteome</keyword>
<evidence type="ECO:0000313" key="1">
    <source>
        <dbReference type="Proteomes" id="UP000515121"/>
    </source>
</evidence>
<proteinExistence type="predicted"/>
<dbReference type="Proteomes" id="UP000515121">
    <property type="component" value="Unplaced"/>
</dbReference>
<evidence type="ECO:0000313" key="2">
    <source>
        <dbReference type="RefSeq" id="XP_022739119.1"/>
    </source>
</evidence>
<dbReference type="PANTHER" id="PTHR48475">
    <property type="entry name" value="RIBONUCLEASE H"/>
    <property type="match status" value="1"/>
</dbReference>
<dbReference type="GeneID" id="111291580"/>
<dbReference type="RefSeq" id="XP_022739119.1">
    <property type="nucleotide sequence ID" value="XM_022883384.1"/>
</dbReference>
<organism evidence="1 2">
    <name type="scientific">Durio zibethinus</name>
    <name type="common">Durian</name>
    <dbReference type="NCBI Taxonomy" id="66656"/>
    <lineage>
        <taxon>Eukaryota</taxon>
        <taxon>Viridiplantae</taxon>
        <taxon>Streptophyta</taxon>
        <taxon>Embryophyta</taxon>
        <taxon>Tracheophyta</taxon>
        <taxon>Spermatophyta</taxon>
        <taxon>Magnoliopsida</taxon>
        <taxon>eudicotyledons</taxon>
        <taxon>Gunneridae</taxon>
        <taxon>Pentapetalae</taxon>
        <taxon>rosids</taxon>
        <taxon>malvids</taxon>
        <taxon>Malvales</taxon>
        <taxon>Malvaceae</taxon>
        <taxon>Helicteroideae</taxon>
        <taxon>Durio</taxon>
    </lineage>
</organism>